<feature type="region of interest" description="Disordered" evidence="1">
    <location>
        <begin position="90"/>
        <end position="150"/>
    </location>
</feature>
<protein>
    <submittedName>
        <fullName evidence="3">Protein RodZ, contains Xre-like HTH and DUF4115 domains</fullName>
    </submittedName>
</protein>
<dbReference type="AlphaFoldDB" id="A0A1I1T6D5"/>
<feature type="compositionally biased region" description="Polar residues" evidence="1">
    <location>
        <begin position="90"/>
        <end position="105"/>
    </location>
</feature>
<feature type="region of interest" description="Disordered" evidence="1">
    <location>
        <begin position="171"/>
        <end position="191"/>
    </location>
</feature>
<keyword evidence="4" id="KW-1185">Reference proteome</keyword>
<proteinExistence type="predicted"/>
<feature type="transmembrane region" description="Helical" evidence="2">
    <location>
        <begin position="52"/>
        <end position="73"/>
    </location>
</feature>
<reference evidence="3 4" key="1">
    <citation type="submission" date="2016-10" db="EMBL/GenBank/DDBJ databases">
        <authorList>
            <person name="de Groot N.N."/>
        </authorList>
    </citation>
    <scope>NUCLEOTIDE SEQUENCE [LARGE SCALE GENOMIC DNA]</scope>
    <source>
        <strain evidence="3 4">DSM 26130</strain>
    </source>
</reference>
<feature type="region of interest" description="Disordered" evidence="1">
    <location>
        <begin position="253"/>
        <end position="291"/>
    </location>
</feature>
<dbReference type="STRING" id="662367.SAMN05216167_105361"/>
<keyword evidence="2" id="KW-0812">Transmembrane</keyword>
<keyword evidence="2" id="KW-0472">Membrane</keyword>
<gene>
    <name evidence="3" type="ORF">SAMN05216167_105361</name>
</gene>
<accession>A0A1I1T6D5</accession>
<name>A0A1I1T6D5_9BACT</name>
<organism evidence="3 4">
    <name type="scientific">Spirosoma endophyticum</name>
    <dbReference type="NCBI Taxonomy" id="662367"/>
    <lineage>
        <taxon>Bacteria</taxon>
        <taxon>Pseudomonadati</taxon>
        <taxon>Bacteroidota</taxon>
        <taxon>Cytophagia</taxon>
        <taxon>Cytophagales</taxon>
        <taxon>Cytophagaceae</taxon>
        <taxon>Spirosoma</taxon>
    </lineage>
</organism>
<evidence type="ECO:0000256" key="2">
    <source>
        <dbReference type="SAM" id="Phobius"/>
    </source>
</evidence>
<sequence length="568" mass="62750">MPELTDDQLDGLFRKSAEEFDPPFDPAAWQDMATRLDTHEQTQPGAPMWKSLLRWGLPALLLLLLTGGGWYAYREMYAVVDKPTRQVVTRTNSPLSRTSEQSQQYVAPGLPDSKPAQTTSVDSLESGAGLDKQPADLTKSVAESSKPENHVVAADKSENGVVKLSESENHIAKSATLRNRNTTSDKSESRVAESVTRLKTNTASKATDATKRVETAYGLKTKRNRTTRSQLATSVSTPIATLAAVEPNLVGNRAKKESLRRRNSSKPANSLADEALLATNAPTSTKPAFTKKHGLNSTELMQIGTTSSSKNVPALESIESGPVVLTDVHELAARPGKWPESTFANPDVVAQPETLTRSAMPKSTTQTQRGFSLRLVVAPDLSSVGLNNFSRPGTNFGVMLEYRLASRWSVQTGIIQSTKVYRAQPEEYDFPWMWPTDPSSIDGKCNMLDIPINVRYDFAIRPRQDGRLPSRWFVSGGVTSYIMKQEDYVYNYPPHTYNIKFTELNTSTGGYGFSQLNFSVGYERAFSKRLSWQVEPFIKAPLRGVGFFGVNLISTGAFFSIRYKLTNH</sequence>
<dbReference type="Proteomes" id="UP000198598">
    <property type="component" value="Unassembled WGS sequence"/>
</dbReference>
<evidence type="ECO:0000313" key="3">
    <source>
        <dbReference type="EMBL" id="SFD54194.1"/>
    </source>
</evidence>
<dbReference type="OrthoDB" id="1523584at2"/>
<dbReference type="EMBL" id="FOLQ01000005">
    <property type="protein sequence ID" value="SFD54194.1"/>
    <property type="molecule type" value="Genomic_DNA"/>
</dbReference>
<evidence type="ECO:0000313" key="4">
    <source>
        <dbReference type="Proteomes" id="UP000198598"/>
    </source>
</evidence>
<evidence type="ECO:0000256" key="1">
    <source>
        <dbReference type="SAM" id="MobiDB-lite"/>
    </source>
</evidence>
<dbReference type="RefSeq" id="WP_093827901.1">
    <property type="nucleotide sequence ID" value="NZ_FOLQ01000005.1"/>
</dbReference>
<keyword evidence="2" id="KW-1133">Transmembrane helix</keyword>